<evidence type="ECO:0008006" key="3">
    <source>
        <dbReference type="Google" id="ProtNLM"/>
    </source>
</evidence>
<dbReference type="InterPro" id="IPR025447">
    <property type="entry name" value="DUF4192"/>
</dbReference>
<dbReference type="EMBL" id="QDGZ01000002">
    <property type="protein sequence ID" value="PVG83678.1"/>
    <property type="molecule type" value="Genomic_DNA"/>
</dbReference>
<dbReference type="Pfam" id="PF13830">
    <property type="entry name" value="DUF4192"/>
    <property type="match status" value="1"/>
</dbReference>
<proteinExistence type="predicted"/>
<gene>
    <name evidence="1" type="ORF">DDE18_04960</name>
</gene>
<dbReference type="AlphaFoldDB" id="A0A2T8FD85"/>
<keyword evidence="2" id="KW-1185">Reference proteome</keyword>
<dbReference type="OrthoDB" id="3264463at2"/>
<reference evidence="1 2" key="1">
    <citation type="submission" date="2018-04" db="EMBL/GenBank/DDBJ databases">
        <title>Genome of Nocardioides gansuensis WSJ-1.</title>
        <authorList>
            <person name="Wu S."/>
            <person name="Wang G."/>
        </authorList>
    </citation>
    <scope>NUCLEOTIDE SEQUENCE [LARGE SCALE GENOMIC DNA]</scope>
    <source>
        <strain evidence="1 2">WSJ-1</strain>
    </source>
</reference>
<dbReference type="Proteomes" id="UP000246018">
    <property type="component" value="Unassembled WGS sequence"/>
</dbReference>
<dbReference type="RefSeq" id="WP_116571152.1">
    <property type="nucleotide sequence ID" value="NZ_QDGZ01000002.1"/>
</dbReference>
<evidence type="ECO:0000313" key="1">
    <source>
        <dbReference type="EMBL" id="PVG83678.1"/>
    </source>
</evidence>
<evidence type="ECO:0000313" key="2">
    <source>
        <dbReference type="Proteomes" id="UP000246018"/>
    </source>
</evidence>
<comment type="caution">
    <text evidence="1">The sequence shown here is derived from an EMBL/GenBank/DDBJ whole genome shotgun (WGS) entry which is preliminary data.</text>
</comment>
<accession>A0A2T8FD85</accession>
<protein>
    <recommendedName>
        <fullName evidence="3">DUF4192 domain-containing protein</fullName>
    </recommendedName>
</protein>
<organism evidence="1 2">
    <name type="scientific">Nocardioides gansuensis</name>
    <dbReference type="NCBI Taxonomy" id="2138300"/>
    <lineage>
        <taxon>Bacteria</taxon>
        <taxon>Bacillati</taxon>
        <taxon>Actinomycetota</taxon>
        <taxon>Actinomycetes</taxon>
        <taxon>Propionibacteriales</taxon>
        <taxon>Nocardioidaceae</taxon>
        <taxon>Nocardioides</taxon>
    </lineage>
</organism>
<sequence length="324" mass="34840">MTISPTPPEPTRLLARTPEDIVAFAPVALGFTPATSAVMITVGQDQTFHARVDLPDDVDGAEEVVDALLGPAQRHEVRQVLFVVYDDDTAVADEVAWALHDGFTAAGIEVVDVLRVHDGHWFAVLPGRPRSAYAGTPFDTTSHPFVAQAVYEGKVVLGSREELRASLDPDPGAVAATEAALAGARPLSPAQVQRLVRHHTAAGTTCDPDELARLAVSLRDPALRDEAWGWVDRGWAREHLAFWRDAVRRVPEHTMPSVAAVLAFAAWLAGEGALAWCAVDRCREVQPGHSLARLVADMLTSAAPPRMWDQVRPGSGIHPTEPAA</sequence>
<name>A0A2T8FD85_9ACTN</name>